<protein>
    <submittedName>
        <fullName evidence="3">Uncharacterized protein</fullName>
    </submittedName>
</protein>
<keyword evidence="4" id="KW-1185">Reference proteome</keyword>
<gene>
    <name evidence="3" type="ORF">E2C01_057130</name>
</gene>
<sequence length="163" mass="18014">MATPNPALESPSGEGTRNVPRSDCSLVGDPECLDTSLNFFFINFAKFARSPSLDISMFTTSFGFPFPFTDHHGELAFNFAILHDSEQLVQHPTRIPDHLRDMPNILDFFLTSNFSAYAAPYLPCWAPPITISFLYLVLFLQSLLRIPQSRGASGILPLADGGT</sequence>
<evidence type="ECO:0000256" key="1">
    <source>
        <dbReference type="SAM" id="MobiDB-lite"/>
    </source>
</evidence>
<organism evidence="3 4">
    <name type="scientific">Portunus trituberculatus</name>
    <name type="common">Swimming crab</name>
    <name type="synonym">Neptunus trituberculatus</name>
    <dbReference type="NCBI Taxonomy" id="210409"/>
    <lineage>
        <taxon>Eukaryota</taxon>
        <taxon>Metazoa</taxon>
        <taxon>Ecdysozoa</taxon>
        <taxon>Arthropoda</taxon>
        <taxon>Crustacea</taxon>
        <taxon>Multicrustacea</taxon>
        <taxon>Malacostraca</taxon>
        <taxon>Eumalacostraca</taxon>
        <taxon>Eucarida</taxon>
        <taxon>Decapoda</taxon>
        <taxon>Pleocyemata</taxon>
        <taxon>Brachyura</taxon>
        <taxon>Eubrachyura</taxon>
        <taxon>Portunoidea</taxon>
        <taxon>Portunidae</taxon>
        <taxon>Portuninae</taxon>
        <taxon>Portunus</taxon>
    </lineage>
</organism>
<dbReference type="AlphaFoldDB" id="A0A5B7GZK2"/>
<reference evidence="3 4" key="1">
    <citation type="submission" date="2019-05" db="EMBL/GenBank/DDBJ databases">
        <title>Another draft genome of Portunus trituberculatus and its Hox gene families provides insights of decapod evolution.</title>
        <authorList>
            <person name="Jeong J.-H."/>
            <person name="Song I."/>
            <person name="Kim S."/>
            <person name="Choi T."/>
            <person name="Kim D."/>
            <person name="Ryu S."/>
            <person name="Kim W."/>
        </authorList>
    </citation>
    <scope>NUCLEOTIDE SEQUENCE [LARGE SCALE GENOMIC DNA]</scope>
    <source>
        <tissue evidence="3">Muscle</tissue>
    </source>
</reference>
<dbReference type="EMBL" id="VSRR010020351">
    <property type="protein sequence ID" value="MPC63039.1"/>
    <property type="molecule type" value="Genomic_DNA"/>
</dbReference>
<dbReference type="Proteomes" id="UP000324222">
    <property type="component" value="Unassembled WGS sequence"/>
</dbReference>
<feature type="region of interest" description="Disordered" evidence="1">
    <location>
        <begin position="1"/>
        <end position="21"/>
    </location>
</feature>
<name>A0A5B7GZK2_PORTR</name>
<proteinExistence type="predicted"/>
<evidence type="ECO:0000313" key="4">
    <source>
        <dbReference type="Proteomes" id="UP000324222"/>
    </source>
</evidence>
<keyword evidence="2" id="KW-0472">Membrane</keyword>
<accession>A0A5B7GZK2</accession>
<feature type="transmembrane region" description="Helical" evidence="2">
    <location>
        <begin position="125"/>
        <end position="144"/>
    </location>
</feature>
<keyword evidence="2" id="KW-0812">Transmembrane</keyword>
<evidence type="ECO:0000313" key="3">
    <source>
        <dbReference type="EMBL" id="MPC63039.1"/>
    </source>
</evidence>
<comment type="caution">
    <text evidence="3">The sequence shown here is derived from an EMBL/GenBank/DDBJ whole genome shotgun (WGS) entry which is preliminary data.</text>
</comment>
<evidence type="ECO:0000256" key="2">
    <source>
        <dbReference type="SAM" id="Phobius"/>
    </source>
</evidence>
<keyword evidence="2" id="KW-1133">Transmembrane helix</keyword>